<dbReference type="Proteomes" id="UP000593571">
    <property type="component" value="Unassembled WGS sequence"/>
</dbReference>
<evidence type="ECO:0000256" key="1">
    <source>
        <dbReference type="SAM" id="MobiDB-lite"/>
    </source>
</evidence>
<organism evidence="2 3">
    <name type="scientific">Rousettus aegyptiacus</name>
    <name type="common">Egyptian fruit bat</name>
    <name type="synonym">Pteropus aegyptiacus</name>
    <dbReference type="NCBI Taxonomy" id="9407"/>
    <lineage>
        <taxon>Eukaryota</taxon>
        <taxon>Metazoa</taxon>
        <taxon>Chordata</taxon>
        <taxon>Craniata</taxon>
        <taxon>Vertebrata</taxon>
        <taxon>Euteleostomi</taxon>
        <taxon>Mammalia</taxon>
        <taxon>Eutheria</taxon>
        <taxon>Laurasiatheria</taxon>
        <taxon>Chiroptera</taxon>
        <taxon>Yinpterochiroptera</taxon>
        <taxon>Pteropodoidea</taxon>
        <taxon>Pteropodidae</taxon>
        <taxon>Rousettinae</taxon>
        <taxon>Rousettus</taxon>
    </lineage>
</organism>
<sequence>MGGCSGFGDPRPRLPRRLGSDSVLALPPPHLPDSCLTGQLRVRAPPARSAGDSPPRARSHQPQAFSQRPCSWGGGGSTGPRPPMGQATAAATFLSLGPRQDTERGPSGPEVVAPRTGRPQNPGNRTGDSTEGLWFSGISAWCCQFTRPSSCSFNWFLRCRLVLRGGRGSATVVTSQFCCPGYRWNLRPEVALRMCRGFRSYLGRLWCCSLLGALTPQK</sequence>
<gene>
    <name evidence="2" type="ORF">HJG63_010178</name>
</gene>
<evidence type="ECO:0000313" key="3">
    <source>
        <dbReference type="Proteomes" id="UP000593571"/>
    </source>
</evidence>
<name>A0A7J8JIA2_ROUAE</name>
<proteinExistence type="predicted"/>
<feature type="compositionally biased region" description="Polar residues" evidence="1">
    <location>
        <begin position="60"/>
        <end position="69"/>
    </location>
</feature>
<dbReference type="EMBL" id="JACASE010000002">
    <property type="protein sequence ID" value="KAF6495812.1"/>
    <property type="molecule type" value="Genomic_DNA"/>
</dbReference>
<evidence type="ECO:0000313" key="2">
    <source>
        <dbReference type="EMBL" id="KAF6495812.1"/>
    </source>
</evidence>
<protein>
    <submittedName>
        <fullName evidence="2">Uncharacterized protein</fullName>
    </submittedName>
</protein>
<feature type="compositionally biased region" description="Polar residues" evidence="1">
    <location>
        <begin position="118"/>
        <end position="129"/>
    </location>
</feature>
<reference evidence="2 3" key="1">
    <citation type="journal article" date="2020" name="Nature">
        <title>Six reference-quality genomes reveal evolution of bat adaptations.</title>
        <authorList>
            <person name="Jebb D."/>
            <person name="Huang Z."/>
            <person name="Pippel M."/>
            <person name="Hughes G.M."/>
            <person name="Lavrichenko K."/>
            <person name="Devanna P."/>
            <person name="Winkler S."/>
            <person name="Jermiin L.S."/>
            <person name="Skirmuntt E.C."/>
            <person name="Katzourakis A."/>
            <person name="Burkitt-Gray L."/>
            <person name="Ray D.A."/>
            <person name="Sullivan K.A.M."/>
            <person name="Roscito J.G."/>
            <person name="Kirilenko B.M."/>
            <person name="Davalos L.M."/>
            <person name="Corthals A.P."/>
            <person name="Power M.L."/>
            <person name="Jones G."/>
            <person name="Ransome R.D."/>
            <person name="Dechmann D.K.N."/>
            <person name="Locatelli A.G."/>
            <person name="Puechmaille S.J."/>
            <person name="Fedrigo O."/>
            <person name="Jarvis E.D."/>
            <person name="Hiller M."/>
            <person name="Vernes S.C."/>
            <person name="Myers E.W."/>
            <person name="Teeling E.C."/>
        </authorList>
    </citation>
    <scope>NUCLEOTIDE SEQUENCE [LARGE SCALE GENOMIC DNA]</scope>
    <source>
        <strain evidence="2">MRouAeg1</strain>
        <tissue evidence="2">Muscle</tissue>
    </source>
</reference>
<dbReference type="AlphaFoldDB" id="A0A7J8JIA2"/>
<comment type="caution">
    <text evidence="2">The sequence shown here is derived from an EMBL/GenBank/DDBJ whole genome shotgun (WGS) entry which is preliminary data.</text>
</comment>
<feature type="region of interest" description="Disordered" evidence="1">
    <location>
        <begin position="1"/>
        <end position="129"/>
    </location>
</feature>
<accession>A0A7J8JIA2</accession>
<keyword evidence="3" id="KW-1185">Reference proteome</keyword>